<keyword evidence="1" id="KW-1133">Transmembrane helix</keyword>
<dbReference type="AlphaFoldDB" id="X0X1Q8"/>
<organism evidence="2">
    <name type="scientific">marine sediment metagenome</name>
    <dbReference type="NCBI Taxonomy" id="412755"/>
    <lineage>
        <taxon>unclassified sequences</taxon>
        <taxon>metagenomes</taxon>
        <taxon>ecological metagenomes</taxon>
    </lineage>
</organism>
<dbReference type="EMBL" id="BARS01032828">
    <property type="protein sequence ID" value="GAG18936.1"/>
    <property type="molecule type" value="Genomic_DNA"/>
</dbReference>
<keyword evidence="1" id="KW-0812">Transmembrane</keyword>
<evidence type="ECO:0000256" key="1">
    <source>
        <dbReference type="SAM" id="Phobius"/>
    </source>
</evidence>
<keyword evidence="1" id="KW-0472">Membrane</keyword>
<accession>X0X1Q8</accession>
<feature type="transmembrane region" description="Helical" evidence="1">
    <location>
        <begin position="21"/>
        <end position="45"/>
    </location>
</feature>
<comment type="caution">
    <text evidence="2">The sequence shown here is derived from an EMBL/GenBank/DDBJ whole genome shotgun (WGS) entry which is preliminary data.</text>
</comment>
<proteinExistence type="predicted"/>
<reference evidence="2" key="1">
    <citation type="journal article" date="2014" name="Front. Microbiol.">
        <title>High frequency of phylogenetically diverse reductive dehalogenase-homologous genes in deep subseafloor sedimentary metagenomes.</title>
        <authorList>
            <person name="Kawai M."/>
            <person name="Futagami T."/>
            <person name="Toyoda A."/>
            <person name="Takaki Y."/>
            <person name="Nishi S."/>
            <person name="Hori S."/>
            <person name="Arai W."/>
            <person name="Tsubouchi T."/>
            <person name="Morono Y."/>
            <person name="Uchiyama I."/>
            <person name="Ito T."/>
            <person name="Fujiyama A."/>
            <person name="Inagaki F."/>
            <person name="Takami H."/>
        </authorList>
    </citation>
    <scope>NUCLEOTIDE SEQUENCE</scope>
    <source>
        <strain evidence="2">Expedition CK06-06</strain>
    </source>
</reference>
<sequence>MSYVYDKRFERDRKKNMFEWVNAKLGVAVLVAIVIIIAIVVFFHINSMCM</sequence>
<gene>
    <name evidence="2" type="ORF">S01H1_50914</name>
</gene>
<name>X0X1Q8_9ZZZZ</name>
<protein>
    <submittedName>
        <fullName evidence="2">Uncharacterized protein</fullName>
    </submittedName>
</protein>
<evidence type="ECO:0000313" key="2">
    <source>
        <dbReference type="EMBL" id="GAG18936.1"/>
    </source>
</evidence>